<keyword evidence="6" id="KW-1185">Reference proteome</keyword>
<feature type="compositionally biased region" description="Basic and acidic residues" evidence="3">
    <location>
        <begin position="246"/>
        <end position="257"/>
    </location>
</feature>
<gene>
    <name evidence="5" type="ORF">C2S53_018280</name>
</gene>
<dbReference type="GO" id="GO:0072318">
    <property type="term" value="P:clathrin coat disassembly"/>
    <property type="evidence" value="ECO:0007669"/>
    <property type="project" value="TreeGrafter"/>
</dbReference>
<dbReference type="GO" id="GO:0072583">
    <property type="term" value="P:clathrin-dependent endocytosis"/>
    <property type="evidence" value="ECO:0007669"/>
    <property type="project" value="TreeGrafter"/>
</dbReference>
<dbReference type="EMBL" id="SDAM02000166">
    <property type="protein sequence ID" value="KAH6826549.1"/>
    <property type="molecule type" value="Genomic_DNA"/>
</dbReference>
<evidence type="ECO:0000259" key="4">
    <source>
        <dbReference type="PROSITE" id="PS50076"/>
    </source>
</evidence>
<evidence type="ECO:0000256" key="3">
    <source>
        <dbReference type="SAM" id="MobiDB-lite"/>
    </source>
</evidence>
<evidence type="ECO:0000313" key="6">
    <source>
        <dbReference type="Proteomes" id="UP001190926"/>
    </source>
</evidence>
<feature type="compositionally biased region" description="Basic and acidic residues" evidence="3">
    <location>
        <begin position="877"/>
        <end position="888"/>
    </location>
</feature>
<keyword evidence="1 2" id="KW-0175">Coiled coil</keyword>
<feature type="compositionally biased region" description="Polar residues" evidence="3">
    <location>
        <begin position="234"/>
        <end position="245"/>
    </location>
</feature>
<dbReference type="PANTHER" id="PTHR23172:SF87">
    <property type="entry name" value="CHAPERONE DNAJ-DOMAIN SUPERFAMILY PROTEIN"/>
    <property type="match status" value="1"/>
</dbReference>
<feature type="domain" description="J" evidence="4">
    <location>
        <begin position="1136"/>
        <end position="1200"/>
    </location>
</feature>
<feature type="region of interest" description="Disordered" evidence="3">
    <location>
        <begin position="734"/>
        <end position="756"/>
    </location>
</feature>
<sequence>MENISLSLPKRSFSSNTAFNSHKSVYDDVFGGPPKLGLPTLAPRFEDYTEIFGGFHTSQSSSIPVLHLPLIASEDSNLHFDVDYTEVFGGCGGFDFTASLEDLVGHSSGGYDSDSSDEPWSPAQSGTLSDELDPLVGSDKNHRLSDGDFQPSLESITKQNASYNKSCHMSAETVMTATSYVTNFNAVPGYTFSLYESPVSWDGEDEHYSMGMVNNINHSRDYDTRVIREKQHKCSSNPSCSGSDTQRNDSKLLEKHGNSTSPGDKPFVTVSDISLRTKPSRLPPPSRPPPALVVIKREHDKQNSEMKPCQHYTSDRVAEDIAPLFFDMEIDGTISAVGRESGNRNVKANHQVTKEPTERKYFHSLSAAQVEEKTIETVGKTSDIEGENFLRSRGEKTTASVSVAEERIESIKSTDILSGPQRVQCCNNSPDNPAEAVAWREATGYFEMQAEAKRTENEVEVKLKQMDSPKRKNIEKRFVDSQKMKQTTGKNEQNIIMEEFQRRFEDVEGAETREIVQDRTQAEGTEMQHGGGSRKHSEKGGTYRLKENGVFLEDAKKHRESGEKSYVTAVHDKSAYRRLDCEKDTEAGKMIVNELASRKALEPARNDKYHKLIHEMNVIKGINQDTPNNGNNFLRFRLTETEAGNEEEAFETTGNMKLSRDTCLQEEMNEHAEEIDNIERNGYDGREVEGDLDSLVLIDGDQLKEVDGGYEVDEVTATKFSGKHDNIQMLKSDQRAFSSEGNRDLRNKTKSSTYESETGKVDTLVIGRFHEFSKNNDESQDKNTLSGTNNAVKTHCVPKQMLDSQVCGSGMRVSCVMSGKISSALGYSHGEGQKMNSAQFTGKRINISDNCDPDQVITESVVSGGKVEDVSSFLKHNEDRLSSKKDATSQHNNDGLSSKKDATSQHNDDGLSSKKDATSQHNVDRAALEARERSYFEGRERAERAAVERATVEVRQRALAEAQERLEKASMEARLRSDRAAVERATAEARQRAAEKLMAQKSAYDRFDPVDRSVPDRFSASSRSTDTRQSYLSSDIHFQGTGISNRYQYSSAHDGAESESPQRCKARLERYRRTAERAANALAEKNRRDLLAQREREERNRVAEALDAEVKRWSSGKEGNLRALLSTLQYILGPDSGWHPVSLTEVITSAAVKKAYRRATLCVHPDKLQQRGATVHQKYICEKVFDLLKEAWNKFNSEER</sequence>
<dbReference type="InterPro" id="IPR001623">
    <property type="entry name" value="DnaJ_domain"/>
</dbReference>
<feature type="region of interest" description="Disordered" evidence="3">
    <location>
        <begin position="519"/>
        <end position="540"/>
    </location>
</feature>
<dbReference type="GO" id="GO:0030276">
    <property type="term" value="F:clathrin binding"/>
    <property type="evidence" value="ECO:0007669"/>
    <property type="project" value="TreeGrafter"/>
</dbReference>
<dbReference type="FunFam" id="1.10.287.110:FF:000009">
    <property type="entry name" value="Auxilin-related protein 1"/>
    <property type="match status" value="1"/>
</dbReference>
<dbReference type="PANTHER" id="PTHR23172">
    <property type="entry name" value="AUXILIN/CYCLIN G-ASSOCIATED KINASE-RELATED"/>
    <property type="match status" value="1"/>
</dbReference>
<feature type="compositionally biased region" description="Polar residues" evidence="3">
    <location>
        <begin position="1019"/>
        <end position="1033"/>
    </location>
</feature>
<feature type="region of interest" description="Disordered" evidence="3">
    <location>
        <begin position="877"/>
        <end position="925"/>
    </location>
</feature>
<dbReference type="GO" id="GO:0005737">
    <property type="term" value="C:cytoplasm"/>
    <property type="evidence" value="ECO:0007669"/>
    <property type="project" value="TreeGrafter"/>
</dbReference>
<dbReference type="AlphaFoldDB" id="A0AAD4J409"/>
<protein>
    <submittedName>
        <fullName evidence="5">Chaperone DnaJ-domain superfamily protein</fullName>
    </submittedName>
</protein>
<organism evidence="5 6">
    <name type="scientific">Perilla frutescens var. hirtella</name>
    <name type="common">Perilla citriodora</name>
    <name type="synonym">Perilla setoyensis</name>
    <dbReference type="NCBI Taxonomy" id="608512"/>
    <lineage>
        <taxon>Eukaryota</taxon>
        <taxon>Viridiplantae</taxon>
        <taxon>Streptophyta</taxon>
        <taxon>Embryophyta</taxon>
        <taxon>Tracheophyta</taxon>
        <taxon>Spermatophyta</taxon>
        <taxon>Magnoliopsida</taxon>
        <taxon>eudicotyledons</taxon>
        <taxon>Gunneridae</taxon>
        <taxon>Pentapetalae</taxon>
        <taxon>asterids</taxon>
        <taxon>lamiids</taxon>
        <taxon>Lamiales</taxon>
        <taxon>Lamiaceae</taxon>
        <taxon>Nepetoideae</taxon>
        <taxon>Elsholtzieae</taxon>
        <taxon>Perilla</taxon>
    </lineage>
</organism>
<dbReference type="Proteomes" id="UP001190926">
    <property type="component" value="Unassembled WGS sequence"/>
</dbReference>
<feature type="region of interest" description="Disordered" evidence="3">
    <location>
        <begin position="108"/>
        <end position="133"/>
    </location>
</feature>
<evidence type="ECO:0000256" key="1">
    <source>
        <dbReference type="ARBA" id="ARBA00023054"/>
    </source>
</evidence>
<dbReference type="Gene3D" id="1.10.287.110">
    <property type="entry name" value="DnaJ domain"/>
    <property type="match status" value="1"/>
</dbReference>
<dbReference type="InterPro" id="IPR036869">
    <property type="entry name" value="J_dom_sf"/>
</dbReference>
<dbReference type="SUPFAM" id="SSF46565">
    <property type="entry name" value="Chaperone J-domain"/>
    <property type="match status" value="1"/>
</dbReference>
<feature type="compositionally biased region" description="Basic and acidic residues" evidence="3">
    <location>
        <begin position="897"/>
        <end position="925"/>
    </location>
</feature>
<dbReference type="GO" id="GO:0031982">
    <property type="term" value="C:vesicle"/>
    <property type="evidence" value="ECO:0007669"/>
    <property type="project" value="TreeGrafter"/>
</dbReference>
<dbReference type="PROSITE" id="PS50076">
    <property type="entry name" value="DNAJ_2"/>
    <property type="match status" value="1"/>
</dbReference>
<feature type="coiled-coil region" evidence="2">
    <location>
        <begin position="1065"/>
        <end position="1100"/>
    </location>
</feature>
<feature type="coiled-coil region" evidence="2">
    <location>
        <begin position="952"/>
        <end position="988"/>
    </location>
</feature>
<reference evidence="5 6" key="1">
    <citation type="journal article" date="2021" name="Nat. Commun.">
        <title>Incipient diploidization of the medicinal plant Perilla within 10,000 years.</title>
        <authorList>
            <person name="Zhang Y."/>
            <person name="Shen Q."/>
            <person name="Leng L."/>
            <person name="Zhang D."/>
            <person name="Chen S."/>
            <person name="Shi Y."/>
            <person name="Ning Z."/>
            <person name="Chen S."/>
        </authorList>
    </citation>
    <scope>NUCLEOTIDE SEQUENCE [LARGE SCALE GENOMIC DNA]</scope>
    <source>
        <strain evidence="6">cv. PC099</strain>
    </source>
</reference>
<evidence type="ECO:0000256" key="2">
    <source>
        <dbReference type="SAM" id="Coils"/>
    </source>
</evidence>
<feature type="region of interest" description="Disordered" evidence="3">
    <location>
        <begin position="1008"/>
        <end position="1033"/>
    </location>
</feature>
<evidence type="ECO:0000313" key="5">
    <source>
        <dbReference type="EMBL" id="KAH6826549.1"/>
    </source>
</evidence>
<feature type="region of interest" description="Disordered" evidence="3">
    <location>
        <begin position="230"/>
        <end position="269"/>
    </location>
</feature>
<comment type="caution">
    <text evidence="5">The sequence shown here is derived from an EMBL/GenBank/DDBJ whole genome shotgun (WGS) entry which is preliminary data.</text>
</comment>
<name>A0AAD4J409_PERFH</name>
<accession>A0AAD4J409</accession>
<proteinExistence type="predicted"/>